<dbReference type="AlphaFoldDB" id="A0A8J2WZT2"/>
<evidence type="ECO:0000313" key="1">
    <source>
        <dbReference type="EMBL" id="CAH0375022.1"/>
    </source>
</evidence>
<accession>A0A8J2WZT2</accession>
<sequence length="203" mass="22653">LSITLLETTHGHHVRAGRRPLLVGAVVAEAAEAPRGRGLGVVRGVCRRRRRELSKVGRRGWGVGRRGRRRRLERPSALGDLLLEGRWRLQLVGGQGDLFRERWRTRGLVVHDGRDRAADRRRQRGRRRHGDGRLLLPLRDAAWAHVGAAHNLRSMGLMPRFVGRWSSGTSLGCNAANNVKSAAPRGDSVRARYAAATVAFRNR</sequence>
<reference evidence="1" key="1">
    <citation type="submission" date="2021-11" db="EMBL/GenBank/DDBJ databases">
        <authorList>
            <consortium name="Genoscope - CEA"/>
            <person name="William W."/>
        </authorList>
    </citation>
    <scope>NUCLEOTIDE SEQUENCE</scope>
</reference>
<gene>
    <name evidence="1" type="ORF">PECAL_4P23400</name>
</gene>
<evidence type="ECO:0000313" key="2">
    <source>
        <dbReference type="Proteomes" id="UP000789595"/>
    </source>
</evidence>
<name>A0A8J2WZT2_9STRA</name>
<feature type="non-terminal residue" evidence="1">
    <location>
        <position position="1"/>
    </location>
</feature>
<protein>
    <submittedName>
        <fullName evidence="1">Uncharacterized protein</fullName>
    </submittedName>
</protein>
<dbReference type="Proteomes" id="UP000789595">
    <property type="component" value="Unassembled WGS sequence"/>
</dbReference>
<comment type="caution">
    <text evidence="1">The sequence shown here is derived from an EMBL/GenBank/DDBJ whole genome shotgun (WGS) entry which is preliminary data.</text>
</comment>
<keyword evidence="2" id="KW-1185">Reference proteome</keyword>
<dbReference type="EMBL" id="CAKKNE010000004">
    <property type="protein sequence ID" value="CAH0375022.1"/>
    <property type="molecule type" value="Genomic_DNA"/>
</dbReference>
<organism evidence="1 2">
    <name type="scientific">Pelagomonas calceolata</name>
    <dbReference type="NCBI Taxonomy" id="35677"/>
    <lineage>
        <taxon>Eukaryota</taxon>
        <taxon>Sar</taxon>
        <taxon>Stramenopiles</taxon>
        <taxon>Ochrophyta</taxon>
        <taxon>Pelagophyceae</taxon>
        <taxon>Pelagomonadales</taxon>
        <taxon>Pelagomonadaceae</taxon>
        <taxon>Pelagomonas</taxon>
    </lineage>
</organism>
<proteinExistence type="predicted"/>